<dbReference type="EMBL" id="FCON02000003">
    <property type="protein sequence ID" value="SAL17439.1"/>
    <property type="molecule type" value="Genomic_DNA"/>
</dbReference>
<keyword evidence="2" id="KW-1185">Reference proteome</keyword>
<dbReference type="OrthoDB" id="9128992at2"/>
<dbReference type="RefSeq" id="WP_125482854.1">
    <property type="nucleotide sequence ID" value="NZ_FCON02000003.1"/>
</dbReference>
<comment type="caution">
    <text evidence="1">The sequence shown here is derived from an EMBL/GenBank/DDBJ whole genome shotgun (WGS) entry which is preliminary data.</text>
</comment>
<proteinExistence type="predicted"/>
<evidence type="ECO:0000313" key="2">
    <source>
        <dbReference type="Proteomes" id="UP000054770"/>
    </source>
</evidence>
<name>A0A158FDN3_9BURK</name>
<evidence type="ECO:0000313" key="1">
    <source>
        <dbReference type="EMBL" id="SAL17439.1"/>
    </source>
</evidence>
<dbReference type="AlphaFoldDB" id="A0A158FDN3"/>
<reference evidence="1" key="1">
    <citation type="submission" date="2016-01" db="EMBL/GenBank/DDBJ databases">
        <authorList>
            <person name="Peeters C."/>
        </authorList>
    </citation>
    <scope>NUCLEOTIDE SEQUENCE [LARGE SCALE GENOMIC DNA]</scope>
    <source>
        <strain evidence="1">LMG 22940</strain>
    </source>
</reference>
<accession>A0A158FDN3</accession>
<protein>
    <submittedName>
        <fullName evidence="1">Uncharacterized protein</fullName>
    </submittedName>
</protein>
<gene>
    <name evidence="1" type="ORF">AWB68_00498</name>
</gene>
<dbReference type="Proteomes" id="UP000054770">
    <property type="component" value="Unassembled WGS sequence"/>
</dbReference>
<organism evidence="1 2">
    <name type="scientific">Caballeronia choica</name>
    <dbReference type="NCBI Taxonomy" id="326476"/>
    <lineage>
        <taxon>Bacteria</taxon>
        <taxon>Pseudomonadati</taxon>
        <taxon>Pseudomonadota</taxon>
        <taxon>Betaproteobacteria</taxon>
        <taxon>Burkholderiales</taxon>
        <taxon>Burkholderiaceae</taxon>
        <taxon>Caballeronia</taxon>
    </lineage>
</organism>
<sequence>MSYFDADYLTALDARAIARYHAITGLRADYRLHTELGPQPYEGDIENARIVVLMNNPGFDATSTLDDHRFTRDGWPYASFHPDAPAGMRDYSIPRFRDLIAEFGAQQVSQRLAMLQIHPWASAALDDPKRLALPSMTLALEHARNAIHRGALVMIGRGAWHWLPALGLPKGALFEHPSPRVVYWNRQSLPADIFEAMRRAME</sequence>